<keyword evidence="3" id="KW-1185">Reference proteome</keyword>
<dbReference type="PRINTS" id="PR00419">
    <property type="entry name" value="ADXRDTASE"/>
</dbReference>
<proteinExistence type="predicted"/>
<dbReference type="InterPro" id="IPR036188">
    <property type="entry name" value="FAD/NAD-bd_sf"/>
</dbReference>
<dbReference type="SUPFAM" id="SSF54373">
    <property type="entry name" value="FAD-linked reductases, C-terminal domain"/>
    <property type="match status" value="1"/>
</dbReference>
<dbReference type="RefSeq" id="WP_207090722.1">
    <property type="nucleotide sequence ID" value="NZ_JAFLQW010000671.1"/>
</dbReference>
<evidence type="ECO:0000313" key="3">
    <source>
        <dbReference type="Proteomes" id="UP000664844"/>
    </source>
</evidence>
<name>A0ABS3FYU5_9CYAN</name>
<dbReference type="InterPro" id="IPR002937">
    <property type="entry name" value="Amino_oxidase"/>
</dbReference>
<dbReference type="PANTHER" id="PTHR10742">
    <property type="entry name" value="FLAVIN MONOAMINE OXIDASE"/>
    <property type="match status" value="1"/>
</dbReference>
<dbReference type="Gene3D" id="3.50.50.60">
    <property type="entry name" value="FAD/NAD(P)-binding domain"/>
    <property type="match status" value="1"/>
</dbReference>
<dbReference type="Proteomes" id="UP000664844">
    <property type="component" value="Unassembled WGS sequence"/>
</dbReference>
<comment type="caution">
    <text evidence="2">The sequence shown here is derived from an EMBL/GenBank/DDBJ whole genome shotgun (WGS) entry which is preliminary data.</text>
</comment>
<reference evidence="2 3" key="1">
    <citation type="submission" date="2021-03" db="EMBL/GenBank/DDBJ databases">
        <title>Metabolic Capacity of the Antarctic Cyanobacterium Phormidium pseudopriestleyi that Sustains Oxygenic Photosynthesis in the Presence of Hydrogen Sulfide.</title>
        <authorList>
            <person name="Lumian J.E."/>
            <person name="Jungblut A.D."/>
            <person name="Dillon M.L."/>
            <person name="Hawes I."/>
            <person name="Doran P.T."/>
            <person name="Mackey T.J."/>
            <person name="Dick G.J."/>
            <person name="Grettenberger C.L."/>
            <person name="Sumner D.Y."/>
        </authorList>
    </citation>
    <scope>NUCLEOTIDE SEQUENCE [LARGE SCALE GENOMIC DNA]</scope>
    <source>
        <strain evidence="2 3">FRX01</strain>
    </source>
</reference>
<dbReference type="InterPro" id="IPR050281">
    <property type="entry name" value="Flavin_monoamine_oxidase"/>
</dbReference>
<dbReference type="PANTHER" id="PTHR10742:SF410">
    <property type="entry name" value="LYSINE-SPECIFIC HISTONE DEMETHYLASE 2"/>
    <property type="match status" value="1"/>
</dbReference>
<feature type="domain" description="Amine oxidase" evidence="1">
    <location>
        <begin position="379"/>
        <end position="632"/>
    </location>
</feature>
<gene>
    <name evidence="2" type="ORF">J0895_25135</name>
</gene>
<dbReference type="Pfam" id="PF01593">
    <property type="entry name" value="Amino_oxidase"/>
    <property type="match status" value="2"/>
</dbReference>
<evidence type="ECO:0000313" key="2">
    <source>
        <dbReference type="EMBL" id="MBO0352308.1"/>
    </source>
</evidence>
<evidence type="ECO:0000259" key="1">
    <source>
        <dbReference type="Pfam" id="PF01593"/>
    </source>
</evidence>
<feature type="domain" description="Amine oxidase" evidence="1">
    <location>
        <begin position="68"/>
        <end position="154"/>
    </location>
</feature>
<accession>A0ABS3FYU5</accession>
<organism evidence="2 3">
    <name type="scientific">Phormidium pseudopriestleyi FRX01</name>
    <dbReference type="NCBI Taxonomy" id="1759528"/>
    <lineage>
        <taxon>Bacteria</taxon>
        <taxon>Bacillati</taxon>
        <taxon>Cyanobacteriota</taxon>
        <taxon>Cyanophyceae</taxon>
        <taxon>Oscillatoriophycideae</taxon>
        <taxon>Oscillatoriales</taxon>
        <taxon>Oscillatoriaceae</taxon>
        <taxon>Phormidium</taxon>
    </lineage>
</organism>
<dbReference type="EMBL" id="JAFLQW010000671">
    <property type="protein sequence ID" value="MBO0352308.1"/>
    <property type="molecule type" value="Genomic_DNA"/>
</dbReference>
<dbReference type="Gene3D" id="1.10.405.40">
    <property type="match status" value="1"/>
</dbReference>
<dbReference type="Gene3D" id="3.90.660.10">
    <property type="match status" value="1"/>
</dbReference>
<protein>
    <submittedName>
        <fullName evidence="2">FAD-dependent oxidoreductase</fullName>
    </submittedName>
</protein>
<sequence length="688" mass="78457">MGIHTGQSKYIRFGKKNRPDAANSWQVSFPNPADFNFNYYRLLAEAEASGIGKNPNPHLKIAIVGAGVAGLTAARELFRSGYSQIDIFEASDRLGGRTYSIPAPNRLTTFEMGAMRMPFFTEPGSEKSILDYYRQRFNISVQPFPDPGSNIADTGIYLNRGFGPHPQLNKRPELLRWDKEQTLPPTRELLNVYLKWSRFAELVTWVCQEKYNTPDWMEFWHKIVQNYWTLNFRELVYLEAINIQKYDPRDTGFFGGLGMDEAEANLFYTIGAGDGSWGAFYDISCLYPIRTLLFGFGSNHQLIQGRFDKNQRPTGASHGQTDLKDSLGQPLSSPHYLGVQTFADCLFFEPVKSHNSTLDGLSLYEATARTARHESCGYGVNLYLKTSVNRLQWLGDARQVQLTAKPTHFESHTQVYDGVILSPTTWATQLGIQFENFQEIEGDSQRPVQIPFRVAQSIHRSHWITSCKVFYPLKERYWEVSTIPQVISTDTYLQGVYGYAVDLGDRRDPGVLLVSYTWEDDANKFLAEQDNPKFAKHCLKELDDLLVRSQNIGIPISPYVETEQPTVIQWSKQPKYRGCAKLYRETSWNDNYTLLRYNQTYSPHSHLYFAGEAFSVEGGWTEPALRGGLDAAIYLIHNTGGEFLNSFNLSNYPRYSDWNPAQPQTETVLDRDLSLPVIPHPRDRSKPG</sequence>
<dbReference type="SUPFAM" id="SSF51905">
    <property type="entry name" value="FAD/NAD(P)-binding domain"/>
    <property type="match status" value="1"/>
</dbReference>